<dbReference type="EMBL" id="VIWT01000002">
    <property type="protein sequence ID" value="TWF91313.1"/>
    <property type="molecule type" value="Genomic_DNA"/>
</dbReference>
<reference evidence="2 3" key="1">
    <citation type="submission" date="2019-06" db="EMBL/GenBank/DDBJ databases">
        <title>Sequencing the genomes of 1000 actinobacteria strains.</title>
        <authorList>
            <person name="Klenk H.-P."/>
        </authorList>
    </citation>
    <scope>NUCLEOTIDE SEQUENCE [LARGE SCALE GENOMIC DNA]</scope>
    <source>
        <strain evidence="2 3">DSM 44826</strain>
    </source>
</reference>
<proteinExistence type="predicted"/>
<dbReference type="RefSeq" id="WP_145908919.1">
    <property type="nucleotide sequence ID" value="NZ_BAAAMZ010000010.1"/>
</dbReference>
<sequence length="115" mass="12247">MTTVTPTKTPVEFGAARRLCVTPRYLAGSGYQEPGAVAAPLIADAGWLRWTDAAANVHVTSPCGRGYFGYLPAGAPEPIGLWQAWARAAFCVGPWPTPRRSPVRSTSSRTTAGTW</sequence>
<feature type="compositionally biased region" description="Low complexity" evidence="1">
    <location>
        <begin position="98"/>
        <end position="115"/>
    </location>
</feature>
<evidence type="ECO:0000256" key="1">
    <source>
        <dbReference type="SAM" id="MobiDB-lite"/>
    </source>
</evidence>
<feature type="region of interest" description="Disordered" evidence="1">
    <location>
        <begin position="96"/>
        <end position="115"/>
    </location>
</feature>
<organism evidence="2 3">
    <name type="scientific">Kitasatospora viridis</name>
    <dbReference type="NCBI Taxonomy" id="281105"/>
    <lineage>
        <taxon>Bacteria</taxon>
        <taxon>Bacillati</taxon>
        <taxon>Actinomycetota</taxon>
        <taxon>Actinomycetes</taxon>
        <taxon>Kitasatosporales</taxon>
        <taxon>Streptomycetaceae</taxon>
        <taxon>Kitasatospora</taxon>
    </lineage>
</organism>
<comment type="caution">
    <text evidence="2">The sequence shown here is derived from an EMBL/GenBank/DDBJ whole genome shotgun (WGS) entry which is preliminary data.</text>
</comment>
<gene>
    <name evidence="2" type="ORF">FHX73_12425</name>
</gene>
<dbReference type="OrthoDB" id="3865735at2"/>
<dbReference type="AlphaFoldDB" id="A0A561TW22"/>
<name>A0A561TW22_9ACTN</name>
<keyword evidence="3" id="KW-1185">Reference proteome</keyword>
<evidence type="ECO:0000313" key="3">
    <source>
        <dbReference type="Proteomes" id="UP000317940"/>
    </source>
</evidence>
<evidence type="ECO:0000313" key="2">
    <source>
        <dbReference type="EMBL" id="TWF91313.1"/>
    </source>
</evidence>
<accession>A0A561TW22</accession>
<dbReference type="Proteomes" id="UP000317940">
    <property type="component" value="Unassembled WGS sequence"/>
</dbReference>
<protein>
    <submittedName>
        <fullName evidence="2">Uncharacterized protein</fullName>
    </submittedName>
</protein>